<organism evidence="2 3">
    <name type="scientific">Desulfoluna limicola</name>
    <dbReference type="NCBI Taxonomy" id="2810562"/>
    <lineage>
        <taxon>Bacteria</taxon>
        <taxon>Pseudomonadati</taxon>
        <taxon>Thermodesulfobacteriota</taxon>
        <taxon>Desulfobacteria</taxon>
        <taxon>Desulfobacterales</taxon>
        <taxon>Desulfolunaceae</taxon>
        <taxon>Desulfoluna</taxon>
    </lineage>
</organism>
<protein>
    <submittedName>
        <fullName evidence="2">Uncharacterized protein</fullName>
    </submittedName>
</protein>
<accession>A0ABN6EXZ7</accession>
<evidence type="ECO:0000313" key="2">
    <source>
        <dbReference type="EMBL" id="BCS95224.1"/>
    </source>
</evidence>
<name>A0ABN6EXZ7_9BACT</name>
<proteinExistence type="predicted"/>
<evidence type="ECO:0000313" key="3">
    <source>
        <dbReference type="Proteomes" id="UP001320148"/>
    </source>
</evidence>
<reference evidence="2 3" key="1">
    <citation type="submission" date="2021-02" db="EMBL/GenBank/DDBJ databases">
        <title>Complete genome of Desulfoluna sp. strain ASN36.</title>
        <authorList>
            <person name="Takahashi A."/>
            <person name="Kojima H."/>
            <person name="Fukui M."/>
        </authorList>
    </citation>
    <scope>NUCLEOTIDE SEQUENCE [LARGE SCALE GENOMIC DNA]</scope>
    <source>
        <strain evidence="2 3">ASN36</strain>
    </source>
</reference>
<sequence>MITATEQAGTHGTKGTGPGKPEPPAQHEKRFKQRNYAHGEQAIQRQKTLRAKALFPGAGSPTSSLSQKLEILQTEANHDL</sequence>
<evidence type="ECO:0000256" key="1">
    <source>
        <dbReference type="SAM" id="MobiDB-lite"/>
    </source>
</evidence>
<gene>
    <name evidence="2" type="ORF">DSLASN_08560</name>
</gene>
<feature type="region of interest" description="Disordered" evidence="1">
    <location>
        <begin position="55"/>
        <end position="80"/>
    </location>
</feature>
<keyword evidence="3" id="KW-1185">Reference proteome</keyword>
<dbReference type="Proteomes" id="UP001320148">
    <property type="component" value="Chromosome"/>
</dbReference>
<feature type="region of interest" description="Disordered" evidence="1">
    <location>
        <begin position="1"/>
        <end position="28"/>
    </location>
</feature>
<dbReference type="EMBL" id="AP024488">
    <property type="protein sequence ID" value="BCS95224.1"/>
    <property type="molecule type" value="Genomic_DNA"/>
</dbReference>